<dbReference type="InterPro" id="IPR032466">
    <property type="entry name" value="Metal_Hydrolase"/>
</dbReference>
<dbReference type="EMBL" id="PGGS01000008">
    <property type="protein sequence ID" value="PNH12482.1"/>
    <property type="molecule type" value="Genomic_DNA"/>
</dbReference>
<feature type="domain" description="Amidohydrolase 3" evidence="2">
    <location>
        <begin position="606"/>
        <end position="811"/>
    </location>
</feature>
<feature type="domain" description="Amidohydrolase 3" evidence="2">
    <location>
        <begin position="9"/>
        <end position="437"/>
    </location>
</feature>
<dbReference type="SUPFAM" id="SSF51338">
    <property type="entry name" value="Composite domain of metallo-dependent hydrolases"/>
    <property type="match status" value="2"/>
</dbReference>
<evidence type="ECO:0000256" key="1">
    <source>
        <dbReference type="SAM" id="MobiDB-lite"/>
    </source>
</evidence>
<reference evidence="3 4" key="1">
    <citation type="journal article" date="2017" name="Mol. Biol. Evol.">
        <title>The 4-celled Tetrabaena socialis nuclear genome reveals the essential components for genetic control of cell number at the origin of multicellularity in the volvocine lineage.</title>
        <authorList>
            <person name="Featherston J."/>
            <person name="Arakaki Y."/>
            <person name="Hanschen E.R."/>
            <person name="Ferris P.J."/>
            <person name="Michod R.E."/>
            <person name="Olson B.J.S.C."/>
            <person name="Nozaki H."/>
            <person name="Durand P.M."/>
        </authorList>
    </citation>
    <scope>NUCLEOTIDE SEQUENCE [LARGE SCALE GENOMIC DNA]</scope>
    <source>
        <strain evidence="3 4">NIES-571</strain>
    </source>
</reference>
<dbReference type="GO" id="GO:0016810">
    <property type="term" value="F:hydrolase activity, acting on carbon-nitrogen (but not peptide) bonds"/>
    <property type="evidence" value="ECO:0007669"/>
    <property type="project" value="InterPro"/>
</dbReference>
<dbReference type="Gene3D" id="2.30.40.10">
    <property type="entry name" value="Urease, subunit C, domain 1"/>
    <property type="match status" value="2"/>
</dbReference>
<organism evidence="3 4">
    <name type="scientific">Tetrabaena socialis</name>
    <dbReference type="NCBI Taxonomy" id="47790"/>
    <lineage>
        <taxon>Eukaryota</taxon>
        <taxon>Viridiplantae</taxon>
        <taxon>Chlorophyta</taxon>
        <taxon>core chlorophytes</taxon>
        <taxon>Chlorophyceae</taxon>
        <taxon>CS clade</taxon>
        <taxon>Chlamydomonadales</taxon>
        <taxon>Tetrabaenaceae</taxon>
        <taxon>Tetrabaena</taxon>
    </lineage>
</organism>
<evidence type="ECO:0000313" key="3">
    <source>
        <dbReference type="EMBL" id="PNH12482.1"/>
    </source>
</evidence>
<feature type="region of interest" description="Disordered" evidence="1">
    <location>
        <begin position="444"/>
        <end position="473"/>
    </location>
</feature>
<keyword evidence="4" id="KW-1185">Reference proteome</keyword>
<evidence type="ECO:0000313" key="4">
    <source>
        <dbReference type="Proteomes" id="UP000236333"/>
    </source>
</evidence>
<evidence type="ECO:0000259" key="2">
    <source>
        <dbReference type="Pfam" id="PF07969"/>
    </source>
</evidence>
<feature type="non-terminal residue" evidence="3">
    <location>
        <position position="1"/>
    </location>
</feature>
<dbReference type="Pfam" id="PF07969">
    <property type="entry name" value="Amidohydro_3"/>
    <property type="match status" value="2"/>
</dbReference>
<dbReference type="Proteomes" id="UP000236333">
    <property type="component" value="Unassembled WGS sequence"/>
</dbReference>
<feature type="compositionally biased region" description="Low complexity" evidence="1">
    <location>
        <begin position="463"/>
        <end position="473"/>
    </location>
</feature>
<accession>A0A2J8AIY6</accession>
<comment type="caution">
    <text evidence="3">The sequence shown here is derived from an EMBL/GenBank/DDBJ whole genome shotgun (WGS) entry which is preliminary data.</text>
</comment>
<dbReference type="PANTHER" id="PTHR22642">
    <property type="entry name" value="IMIDAZOLONEPROPIONASE"/>
    <property type="match status" value="1"/>
</dbReference>
<dbReference type="PANTHER" id="PTHR22642:SF2">
    <property type="entry name" value="PROTEIN LONG AFTER FAR-RED 3"/>
    <property type="match status" value="1"/>
</dbReference>
<dbReference type="InterPro" id="IPR011059">
    <property type="entry name" value="Metal-dep_hydrolase_composite"/>
</dbReference>
<dbReference type="Gene3D" id="3.10.310.70">
    <property type="match status" value="2"/>
</dbReference>
<dbReference type="AlphaFoldDB" id="A0A2J8AIY6"/>
<name>A0A2J8AIY6_9CHLO</name>
<sequence>APPGLVEHDLGGRFVMPGFVDAHVHVIPGGLSLGQVDLRGARSRAELQRRVGEVAAGLAAGEWVLGGQWDEGEWGGELPSAQWLDEVTGGRPAYLTRHDLHLALANSAALALAGLGPEAPDPEGGTIDRDVHGQPTGLLRESAMQRVAAFVPEPSAPARRAALAAATRLALSRGEVYMPAADAGDLAARVFTRRLAAWVAAHGRAHPGGRLFWGGLKEFADGSLGSRTALLWEPYSDAPQGGGAGAAEAAGDPLQCGQRAMGQQELRELVEAAVGAGLQVAIHAIGDRAVDEVVGAYQAALEAAAGAAEGPRPRAGATSPWVLGDRLRLRIEHAQHVSGNSNVSAAMAASGLTPVPNPLHLLADRAMLPARLGPRRRPRAFPFRSLLAAGARPAMASDWPVVDMQPLVSIYAAVHRHAPPPRVVAAMNRALPPGQLLEVVGAGHHGGTLAGGEGGRGEGSGAESGPEDGCAAAAPPQGVADAAGDGELYGAEGEPYGGEAERMPLDAAMLGHTVWGARAAGLEGYVGSLAPGRRADFVELSGPLEGAERLRRCLPVVLRTWVDGRVAYELRAEGRAEGGGEVPLAEAMLVRDGGIVAAPPGLVEHDLGGRFVMPGFVDAHVHVIPGGLSLGQVDLRGARSRAELQRRVGEVAAGLAAGEWVLGGQWDEGEWGGELPSAQWLDEVTGGRPAYLTRHDLHLALANSAALALAGLGPEAPDPEGGTIDRDVHGQPTGLLRESAMQRVAAFVPEPSAPARRAALAAATRLALSRGVTTLLDMGRYPMADEGSSWRDLEASEVYMPAADAGDLAARVFTYMPLRS</sequence>
<dbReference type="Gene3D" id="3.20.20.140">
    <property type="entry name" value="Metal-dependent hydrolases"/>
    <property type="match status" value="1"/>
</dbReference>
<keyword evidence="3" id="KW-0378">Hydrolase</keyword>
<feature type="non-terminal residue" evidence="3">
    <location>
        <position position="820"/>
    </location>
</feature>
<proteinExistence type="predicted"/>
<feature type="compositionally biased region" description="Gly residues" evidence="1">
    <location>
        <begin position="444"/>
        <end position="462"/>
    </location>
</feature>
<dbReference type="InterPro" id="IPR013108">
    <property type="entry name" value="Amidohydro_3"/>
</dbReference>
<dbReference type="OrthoDB" id="3501663at2759"/>
<protein>
    <submittedName>
        <fullName evidence="3">Putative amidohydrolase ytcJ</fullName>
    </submittedName>
</protein>
<gene>
    <name evidence="3" type="ORF">TSOC_000552</name>
</gene>
<dbReference type="SUPFAM" id="SSF51556">
    <property type="entry name" value="Metallo-dependent hydrolases"/>
    <property type="match status" value="2"/>
</dbReference>